<gene>
    <name evidence="1" type="ORF">DIR46_06310</name>
</gene>
<organism evidence="1 2">
    <name type="scientific">Massilia oculi</name>
    <dbReference type="NCBI Taxonomy" id="945844"/>
    <lineage>
        <taxon>Bacteria</taxon>
        <taxon>Pseudomonadati</taxon>
        <taxon>Pseudomonadota</taxon>
        <taxon>Betaproteobacteria</taxon>
        <taxon>Burkholderiales</taxon>
        <taxon>Oxalobacteraceae</taxon>
        <taxon>Telluria group</taxon>
        <taxon>Massilia</taxon>
    </lineage>
</organism>
<reference evidence="1 2" key="1">
    <citation type="submission" date="2018-05" db="EMBL/GenBank/DDBJ databases">
        <title>Complete genome sequence of Massilia oculi sp. nov. CCUG 43427T (=DSM 26321T), the type strain of M. oculi, and comparison with genome sequences of other Massilia strains.</title>
        <authorList>
            <person name="Zhu B."/>
        </authorList>
    </citation>
    <scope>NUCLEOTIDE SEQUENCE [LARGE SCALE GENOMIC DNA]</scope>
    <source>
        <strain evidence="1 2">CCUG 43427</strain>
    </source>
</reference>
<dbReference type="RefSeq" id="WP_109344473.1">
    <property type="nucleotide sequence ID" value="NZ_CP029343.1"/>
</dbReference>
<dbReference type="Pfam" id="PF14070">
    <property type="entry name" value="YjfB_motility"/>
    <property type="match status" value="1"/>
</dbReference>
<dbReference type="Proteomes" id="UP000245820">
    <property type="component" value="Chromosome"/>
</dbReference>
<protein>
    <submittedName>
        <fullName evidence="1">Putative motility protein</fullName>
    </submittedName>
</protein>
<dbReference type="AlphaFoldDB" id="A0A2S2DFH5"/>
<name>A0A2S2DFH5_9BURK</name>
<sequence length="63" mass="6603">MDVANIAKLATSMAETGIRQEVGVTMLKKSMDIQAASAAQLLDALPQAQNLPPHLGNTINTKA</sequence>
<dbReference type="InterPro" id="IPR025906">
    <property type="entry name" value="YjfB_motility"/>
</dbReference>
<accession>A0A2S2DFH5</accession>
<proteinExistence type="predicted"/>
<dbReference type="OrthoDB" id="8548265at2"/>
<dbReference type="KEGG" id="mtim:DIR46_06310"/>
<evidence type="ECO:0000313" key="2">
    <source>
        <dbReference type="Proteomes" id="UP000245820"/>
    </source>
</evidence>
<evidence type="ECO:0000313" key="1">
    <source>
        <dbReference type="EMBL" id="AWL04084.1"/>
    </source>
</evidence>
<keyword evidence="2" id="KW-1185">Reference proteome</keyword>
<dbReference type="EMBL" id="CP029343">
    <property type="protein sequence ID" value="AWL04084.1"/>
    <property type="molecule type" value="Genomic_DNA"/>
</dbReference>